<organism evidence="11 12">
    <name type="scientific">Corynebacterium camporealensis</name>
    <dbReference type="NCBI Taxonomy" id="161896"/>
    <lineage>
        <taxon>Bacteria</taxon>
        <taxon>Bacillati</taxon>
        <taxon>Actinomycetota</taxon>
        <taxon>Actinomycetes</taxon>
        <taxon>Mycobacteriales</taxon>
        <taxon>Corynebacteriaceae</taxon>
        <taxon>Corynebacterium</taxon>
    </lineage>
</organism>
<feature type="binding site" evidence="7">
    <location>
        <begin position="33"/>
        <end position="38"/>
    </location>
    <ligand>
        <name>ATP</name>
        <dbReference type="ChEBI" id="CHEBI:30616"/>
    </ligand>
</feature>
<dbReference type="PATRIC" id="fig|161896.4.peg.1965"/>
<evidence type="ECO:0000256" key="1">
    <source>
        <dbReference type="ARBA" id="ARBA00022490"/>
    </source>
</evidence>
<feature type="domain" description="tRNA(Ile)-lysidine/2-thiocytidine synthase N-terminal" evidence="9">
    <location>
        <begin position="28"/>
        <end position="109"/>
    </location>
</feature>
<dbReference type="InterPro" id="IPR015262">
    <property type="entry name" value="tRNA_Ile_lys_synt_subst-bd"/>
</dbReference>
<evidence type="ECO:0000256" key="5">
    <source>
        <dbReference type="ARBA" id="ARBA00022840"/>
    </source>
</evidence>
<feature type="domain" description="tRNA(Ile)-lysidine/2-thiocytidine synthase N-terminal" evidence="9">
    <location>
        <begin position="166"/>
        <end position="243"/>
    </location>
</feature>
<dbReference type="InterPro" id="IPR012094">
    <property type="entry name" value="tRNA_Ile_lys_synt"/>
</dbReference>
<dbReference type="EC" id="6.3.4.19" evidence="7"/>
<keyword evidence="1 7" id="KW-0963">Cytoplasm</keyword>
<dbReference type="InterPro" id="IPR014729">
    <property type="entry name" value="Rossmann-like_a/b/a_fold"/>
</dbReference>
<feature type="compositionally biased region" description="Basic and acidic residues" evidence="8">
    <location>
        <begin position="132"/>
        <end position="153"/>
    </location>
</feature>
<dbReference type="GO" id="GO:0005737">
    <property type="term" value="C:cytoplasm"/>
    <property type="evidence" value="ECO:0007669"/>
    <property type="project" value="UniProtKB-SubCell"/>
</dbReference>
<evidence type="ECO:0000256" key="6">
    <source>
        <dbReference type="ARBA" id="ARBA00048539"/>
    </source>
</evidence>
<dbReference type="Proteomes" id="UP000033566">
    <property type="component" value="Chromosome"/>
</dbReference>
<comment type="similarity">
    <text evidence="7">Belongs to the tRNA(Ile)-lysidine synthase family.</text>
</comment>
<evidence type="ECO:0000256" key="2">
    <source>
        <dbReference type="ARBA" id="ARBA00022598"/>
    </source>
</evidence>
<comment type="subcellular location">
    <subcellularLocation>
        <location evidence="7">Cytoplasm</location>
    </subcellularLocation>
</comment>
<comment type="catalytic activity">
    <reaction evidence="6 7">
        <text>cytidine(34) in tRNA(Ile2) + L-lysine + ATP = lysidine(34) in tRNA(Ile2) + AMP + diphosphate + H(+)</text>
        <dbReference type="Rhea" id="RHEA:43744"/>
        <dbReference type="Rhea" id="RHEA-COMP:10625"/>
        <dbReference type="Rhea" id="RHEA-COMP:10670"/>
        <dbReference type="ChEBI" id="CHEBI:15378"/>
        <dbReference type="ChEBI" id="CHEBI:30616"/>
        <dbReference type="ChEBI" id="CHEBI:32551"/>
        <dbReference type="ChEBI" id="CHEBI:33019"/>
        <dbReference type="ChEBI" id="CHEBI:82748"/>
        <dbReference type="ChEBI" id="CHEBI:83665"/>
        <dbReference type="ChEBI" id="CHEBI:456215"/>
        <dbReference type="EC" id="6.3.4.19"/>
    </reaction>
</comment>
<keyword evidence="4 7" id="KW-0547">Nucleotide-binding</keyword>
<dbReference type="PANTHER" id="PTHR43033:SF1">
    <property type="entry name" value="TRNA(ILE)-LYSIDINE SYNTHASE-RELATED"/>
    <property type="match status" value="1"/>
</dbReference>
<dbReference type="GO" id="GO:0005524">
    <property type="term" value="F:ATP binding"/>
    <property type="evidence" value="ECO:0007669"/>
    <property type="project" value="UniProtKB-UniRule"/>
</dbReference>
<dbReference type="SUPFAM" id="SSF52402">
    <property type="entry name" value="Adenine nucleotide alpha hydrolases-like"/>
    <property type="match status" value="1"/>
</dbReference>
<keyword evidence="3 7" id="KW-0819">tRNA processing</keyword>
<comment type="domain">
    <text evidence="7">The N-terminal region contains the highly conserved SGGXDS motif, predicted to be a P-loop motif involved in ATP binding.</text>
</comment>
<accession>A0A0F6TCC6</accession>
<sequence>MQPFWPRKSPHFLECRRGVRAAQLPNIVCVGLSGGADSLALTAALVAEGHDVIAICIDHGLQAGSREQAEHAAAQARAWGARAEVISIDVDGENTEAAARRARYGTFALTEKRILADLGVPVTAKGAGETPRVGKKEGEGPAVGDKEEPRGEKGEDEILGEGRMPFAVGHTADDQAETLILSAMRGKVSGMAPSVEIEGAWVVRPLLQVRRADTEAACEELGVEPWQDPHNEDEGFRRVAVRKRVLPLLSEIAGGDVTGALAQAADDVVADEGELEASISNDCAELAALAEPRRRRAIAGWLREHGVEVTREVLGGIGKLCTDWHGQGGVAVRVPGARRRLEVVRVGGKLALLSGH</sequence>
<dbReference type="Pfam" id="PF09179">
    <property type="entry name" value="TilS"/>
    <property type="match status" value="1"/>
</dbReference>
<dbReference type="GO" id="GO:0006400">
    <property type="term" value="P:tRNA modification"/>
    <property type="evidence" value="ECO:0007669"/>
    <property type="project" value="UniProtKB-UniRule"/>
</dbReference>
<comment type="function">
    <text evidence="7">Ligates lysine onto the cytidine present at position 34 of the AUA codon-specific tRNA(Ile) that contains the anticodon CAU, in an ATP-dependent manner. Cytidine is converted to lysidine, thus changing the amino acid specificity of the tRNA from methionine to isoleucine.</text>
</comment>
<dbReference type="InterPro" id="IPR011063">
    <property type="entry name" value="TilS/TtcA_N"/>
</dbReference>
<dbReference type="EMBL" id="CP011311">
    <property type="protein sequence ID" value="AKE39949.1"/>
    <property type="molecule type" value="Genomic_DNA"/>
</dbReference>
<feature type="domain" description="tRNA(Ile)-lysidine synthase substrate-binding" evidence="10">
    <location>
        <begin position="282"/>
        <end position="340"/>
    </location>
</feature>
<name>A0A0F6TCC6_9CORY</name>
<evidence type="ECO:0000256" key="3">
    <source>
        <dbReference type="ARBA" id="ARBA00022694"/>
    </source>
</evidence>
<keyword evidence="2 7" id="KW-0436">Ligase</keyword>
<dbReference type="KEGG" id="ccj:UL81_10075"/>
<dbReference type="GO" id="GO:0032267">
    <property type="term" value="F:tRNA(Ile)-lysidine synthase activity"/>
    <property type="evidence" value="ECO:0007669"/>
    <property type="project" value="UniProtKB-EC"/>
</dbReference>
<evidence type="ECO:0000256" key="7">
    <source>
        <dbReference type="HAMAP-Rule" id="MF_01161"/>
    </source>
</evidence>
<dbReference type="PANTHER" id="PTHR43033">
    <property type="entry name" value="TRNA(ILE)-LYSIDINE SYNTHASE-RELATED"/>
    <property type="match status" value="1"/>
</dbReference>
<dbReference type="OrthoDB" id="5244702at2"/>
<evidence type="ECO:0000256" key="8">
    <source>
        <dbReference type="SAM" id="MobiDB-lite"/>
    </source>
</evidence>
<evidence type="ECO:0000259" key="9">
    <source>
        <dbReference type="Pfam" id="PF01171"/>
    </source>
</evidence>
<evidence type="ECO:0000313" key="12">
    <source>
        <dbReference type="Proteomes" id="UP000033566"/>
    </source>
</evidence>
<dbReference type="HOGENOM" id="CLU_018869_1_1_11"/>
<dbReference type="AlphaFoldDB" id="A0A0F6TCC6"/>
<keyword evidence="12" id="KW-1185">Reference proteome</keyword>
<proteinExistence type="inferred from homology"/>
<gene>
    <name evidence="7" type="primary">tilS</name>
    <name evidence="11" type="ORF">UL81_10075</name>
</gene>
<dbReference type="Gene3D" id="3.40.50.620">
    <property type="entry name" value="HUPs"/>
    <property type="match status" value="1"/>
</dbReference>
<evidence type="ECO:0000313" key="11">
    <source>
        <dbReference type="EMBL" id="AKE39949.1"/>
    </source>
</evidence>
<dbReference type="STRING" id="161896.UL81_10075"/>
<protein>
    <recommendedName>
        <fullName evidence="7">tRNA(Ile)-lysidine synthase</fullName>
        <ecNumber evidence="7">6.3.4.19</ecNumber>
    </recommendedName>
    <alternativeName>
        <fullName evidence="7">tRNA(Ile)-2-lysyl-cytidine synthase</fullName>
    </alternativeName>
    <alternativeName>
        <fullName evidence="7">tRNA(Ile)-lysidine synthetase</fullName>
    </alternativeName>
</protein>
<reference evidence="11 12" key="1">
    <citation type="journal article" date="2015" name="Genome Announc.">
        <title>Complete Genome Sequence of Corynebacterium camporealensis DSM 44610, Isolated from the Milk of a Manchega Sheep with Subclinical Mastitis.</title>
        <authorList>
            <person name="Ruckert C."/>
            <person name="Albersmeier A."/>
            <person name="Winkler A."/>
            <person name="Tauch A."/>
        </authorList>
    </citation>
    <scope>NUCLEOTIDE SEQUENCE [LARGE SCALE GENOMIC DNA]</scope>
    <source>
        <strain evidence="11 12">DSM 44610</strain>
    </source>
</reference>
<evidence type="ECO:0000256" key="4">
    <source>
        <dbReference type="ARBA" id="ARBA00022741"/>
    </source>
</evidence>
<dbReference type="Pfam" id="PF01171">
    <property type="entry name" value="ATP_bind_3"/>
    <property type="match status" value="2"/>
</dbReference>
<feature type="region of interest" description="Disordered" evidence="8">
    <location>
        <begin position="126"/>
        <end position="157"/>
    </location>
</feature>
<dbReference type="HAMAP" id="MF_01161">
    <property type="entry name" value="tRNA_Ile_lys_synt"/>
    <property type="match status" value="1"/>
</dbReference>
<dbReference type="InterPro" id="IPR012795">
    <property type="entry name" value="tRNA_Ile_lys_synt_N"/>
</dbReference>
<dbReference type="CDD" id="cd01992">
    <property type="entry name" value="TilS_N"/>
    <property type="match status" value="1"/>
</dbReference>
<keyword evidence="5 7" id="KW-0067">ATP-binding</keyword>
<evidence type="ECO:0000259" key="10">
    <source>
        <dbReference type="Pfam" id="PF09179"/>
    </source>
</evidence>